<name>A0A0E4BJA4_9BRAD</name>
<dbReference type="EMBL" id="AP014685">
    <property type="protein sequence ID" value="BAR53514.1"/>
    <property type="molecule type" value="Genomic_DNA"/>
</dbReference>
<dbReference type="AlphaFoldDB" id="A0A0E4BJA4"/>
<accession>A0A0E4BJA4</accession>
<organism evidence="1 2">
    <name type="scientific">Bradyrhizobium diazoefficiens</name>
    <dbReference type="NCBI Taxonomy" id="1355477"/>
    <lineage>
        <taxon>Bacteria</taxon>
        <taxon>Pseudomonadati</taxon>
        <taxon>Pseudomonadota</taxon>
        <taxon>Alphaproteobacteria</taxon>
        <taxon>Hyphomicrobiales</taxon>
        <taxon>Nitrobacteraceae</taxon>
        <taxon>Bradyrhizobium</taxon>
    </lineage>
</organism>
<evidence type="ECO:0000313" key="1">
    <source>
        <dbReference type="EMBL" id="BAR53514.1"/>
    </source>
</evidence>
<gene>
    <name evidence="1" type="ORF">NK6_326</name>
</gene>
<reference evidence="1 2" key="1">
    <citation type="submission" date="2014-11" db="EMBL/GenBank/DDBJ databases">
        <title>Symbiosis island explosion on the genome of extra-slow-growing strains of soybean bradyrhizobia with massive insertion sequences.</title>
        <authorList>
            <person name="Iida T."/>
            <person name="Minamisawa K."/>
        </authorList>
    </citation>
    <scope>NUCLEOTIDE SEQUENCE [LARGE SCALE GENOMIC DNA]</scope>
    <source>
        <strain evidence="1 2">NK6</strain>
    </source>
</reference>
<sequence length="37" mass="4185">MIGPASSFQADVTAFVPERSWSDRLLDKKMKSICRGR</sequence>
<dbReference type="Proteomes" id="UP000063308">
    <property type="component" value="Chromosome"/>
</dbReference>
<evidence type="ECO:0000313" key="2">
    <source>
        <dbReference type="Proteomes" id="UP000063308"/>
    </source>
</evidence>
<proteinExistence type="predicted"/>
<protein>
    <submittedName>
        <fullName evidence="1">Uncharacterized protein</fullName>
    </submittedName>
</protein>